<dbReference type="Proteomes" id="UP000004358">
    <property type="component" value="Unassembled WGS sequence"/>
</dbReference>
<sequence length="146" mass="15686">MEELMIAYLSRATICAVLLCSLGCSAGHGLPLEEVSGVVTRGGAPIEGVSLEFRPTTGRASFGRTDIDGKYALQYTDQISGALIGEHAVQLRVPTKTPAEIPGFADMDKEARMMVIQYDAIAYPKPINVVEGEAAILNFELNDLKK</sequence>
<name>A3ZLV5_9BACT</name>
<dbReference type="HOGENOM" id="CLU_113730_5_2_0"/>
<organism evidence="1 2">
    <name type="scientific">Blastopirellula marina DSM 3645</name>
    <dbReference type="NCBI Taxonomy" id="314230"/>
    <lineage>
        <taxon>Bacteria</taxon>
        <taxon>Pseudomonadati</taxon>
        <taxon>Planctomycetota</taxon>
        <taxon>Planctomycetia</taxon>
        <taxon>Pirellulales</taxon>
        <taxon>Pirellulaceae</taxon>
        <taxon>Blastopirellula</taxon>
    </lineage>
</organism>
<dbReference type="AlphaFoldDB" id="A3ZLV5"/>
<protein>
    <recommendedName>
        <fullName evidence="3">Carboxypeptidase regulatory-like domain-containing protein</fullName>
    </recommendedName>
</protein>
<reference evidence="1 2" key="1">
    <citation type="submission" date="2006-02" db="EMBL/GenBank/DDBJ databases">
        <authorList>
            <person name="Amann R."/>
            <person name="Ferriera S."/>
            <person name="Johnson J."/>
            <person name="Kravitz S."/>
            <person name="Halpern A."/>
            <person name="Remington K."/>
            <person name="Beeson K."/>
            <person name="Tran B."/>
            <person name="Rogers Y.-H."/>
            <person name="Friedman R."/>
            <person name="Venter J.C."/>
        </authorList>
    </citation>
    <scope>NUCLEOTIDE SEQUENCE [LARGE SCALE GENOMIC DNA]</scope>
    <source>
        <strain evidence="1 2">DSM 3645</strain>
    </source>
</reference>
<proteinExistence type="predicted"/>
<gene>
    <name evidence="1" type="ORF">DSM3645_10072</name>
</gene>
<evidence type="ECO:0000313" key="2">
    <source>
        <dbReference type="Proteomes" id="UP000004358"/>
    </source>
</evidence>
<comment type="caution">
    <text evidence="1">The sequence shown here is derived from an EMBL/GenBank/DDBJ whole genome shotgun (WGS) entry which is preliminary data.</text>
</comment>
<dbReference type="EMBL" id="AANZ01000001">
    <property type="protein sequence ID" value="EAQ82738.1"/>
    <property type="molecule type" value="Genomic_DNA"/>
</dbReference>
<accession>A3ZLV5</accession>
<evidence type="ECO:0000313" key="1">
    <source>
        <dbReference type="EMBL" id="EAQ82738.1"/>
    </source>
</evidence>
<evidence type="ECO:0008006" key="3">
    <source>
        <dbReference type="Google" id="ProtNLM"/>
    </source>
</evidence>